<reference evidence="4" key="1">
    <citation type="submission" date="2025-08" db="UniProtKB">
        <authorList>
            <consortium name="Ensembl"/>
        </authorList>
    </citation>
    <scope>IDENTIFICATION</scope>
</reference>
<dbReference type="InterPro" id="IPR013783">
    <property type="entry name" value="Ig-like_fold"/>
</dbReference>
<proteinExistence type="predicted"/>
<dbReference type="InterPro" id="IPR013098">
    <property type="entry name" value="Ig_I-set"/>
</dbReference>
<evidence type="ECO:0000313" key="4">
    <source>
        <dbReference type="Ensembl" id="ENSSDUP00000004436.1"/>
    </source>
</evidence>
<evidence type="ECO:0000256" key="1">
    <source>
        <dbReference type="SAM" id="MobiDB-lite"/>
    </source>
</evidence>
<sequence length="174" mass="19144">MIILLYFLTAIDIVVPLKDVSSIEGTKAVLEAKISAQDISSVKWYHNDKLLLPSDRIQMVAKGAKQRLVFTRTHASDGGHYKLVVGKVDTSYRRTSESTPTRWPTPKPPPTSEWRVSAGFLLLHIIYHMLSKCIVVYTLSSLFLSCSGEDQENSQKPDCDGNPGGGVHAGAHPP</sequence>
<dbReference type="SUPFAM" id="SSF48726">
    <property type="entry name" value="Immunoglobulin"/>
    <property type="match status" value="1"/>
</dbReference>
<dbReference type="GeneTree" id="ENSGT01110000267173"/>
<organism evidence="4 5">
    <name type="scientific">Seriola dumerili</name>
    <name type="common">Greater amberjack</name>
    <name type="synonym">Caranx dumerili</name>
    <dbReference type="NCBI Taxonomy" id="41447"/>
    <lineage>
        <taxon>Eukaryota</taxon>
        <taxon>Metazoa</taxon>
        <taxon>Chordata</taxon>
        <taxon>Craniata</taxon>
        <taxon>Vertebrata</taxon>
        <taxon>Euteleostomi</taxon>
        <taxon>Actinopterygii</taxon>
        <taxon>Neopterygii</taxon>
        <taxon>Teleostei</taxon>
        <taxon>Neoteleostei</taxon>
        <taxon>Acanthomorphata</taxon>
        <taxon>Carangaria</taxon>
        <taxon>Carangiformes</taxon>
        <taxon>Carangidae</taxon>
        <taxon>Seriola</taxon>
    </lineage>
</organism>
<keyword evidence="2" id="KW-0732">Signal</keyword>
<reference evidence="4" key="2">
    <citation type="submission" date="2025-09" db="UniProtKB">
        <authorList>
            <consortium name="Ensembl"/>
        </authorList>
    </citation>
    <scope>IDENTIFICATION</scope>
</reference>
<feature type="signal peptide" evidence="2">
    <location>
        <begin position="1"/>
        <end position="16"/>
    </location>
</feature>
<evidence type="ECO:0000259" key="3">
    <source>
        <dbReference type="Pfam" id="PF07679"/>
    </source>
</evidence>
<dbReference type="STRING" id="41447.ENSSDUP00000004436"/>
<dbReference type="FunFam" id="2.60.40.10:FF:000792">
    <property type="entry name" value="titin isoform X1"/>
    <property type="match status" value="1"/>
</dbReference>
<feature type="chain" id="PRO_5017223782" description="Immunoglobulin I-set domain-containing protein" evidence="2">
    <location>
        <begin position="17"/>
        <end position="174"/>
    </location>
</feature>
<evidence type="ECO:0000313" key="5">
    <source>
        <dbReference type="Proteomes" id="UP000261420"/>
    </source>
</evidence>
<dbReference type="Gene3D" id="2.60.40.10">
    <property type="entry name" value="Immunoglobulins"/>
    <property type="match status" value="1"/>
</dbReference>
<feature type="domain" description="Immunoglobulin I-set" evidence="3">
    <location>
        <begin position="13"/>
        <end position="85"/>
    </location>
</feature>
<dbReference type="Ensembl" id="ENSSDUT00000004531.1">
    <property type="protein sequence ID" value="ENSSDUP00000004436.1"/>
    <property type="gene ID" value="ENSSDUG00000003308.1"/>
</dbReference>
<dbReference type="InterPro" id="IPR036179">
    <property type="entry name" value="Ig-like_dom_sf"/>
</dbReference>
<name>A0A3B4TE63_SERDU</name>
<protein>
    <recommendedName>
        <fullName evidence="3">Immunoglobulin I-set domain-containing protein</fullName>
    </recommendedName>
</protein>
<dbReference type="Pfam" id="PF07679">
    <property type="entry name" value="I-set"/>
    <property type="match status" value="1"/>
</dbReference>
<dbReference type="AlphaFoldDB" id="A0A3B4TE63"/>
<accession>A0A3B4TE63</accession>
<keyword evidence="5" id="KW-1185">Reference proteome</keyword>
<feature type="region of interest" description="Disordered" evidence="1">
    <location>
        <begin position="150"/>
        <end position="174"/>
    </location>
</feature>
<evidence type="ECO:0000256" key="2">
    <source>
        <dbReference type="SAM" id="SignalP"/>
    </source>
</evidence>
<dbReference type="Proteomes" id="UP000261420">
    <property type="component" value="Unplaced"/>
</dbReference>